<reference evidence="2 3" key="1">
    <citation type="submission" date="2018-11" db="EMBL/GenBank/DDBJ databases">
        <authorList>
            <consortium name="Pathogen Informatics"/>
        </authorList>
    </citation>
    <scope>NUCLEOTIDE SEQUENCE [LARGE SCALE GENOMIC DNA]</scope>
</reference>
<keyword evidence="3" id="KW-1185">Reference proteome</keyword>
<reference evidence="4" key="2">
    <citation type="submission" date="2019-09" db="UniProtKB">
        <authorList>
            <consortium name="WormBaseParasite"/>
        </authorList>
    </citation>
    <scope>IDENTIFICATION</scope>
</reference>
<sequence length="71" mass="7911">MKTDEQLKTSDSERVAVSGRKAPKHSEKRVFVIVRERLPSFTLSSVARRTTTMIVGTTTTNAVVNDLVYEA</sequence>
<dbReference type="AlphaFoldDB" id="A0A183GJZ0"/>
<dbReference type="WBParaSite" id="HPBE_0002300201-mRNA-1">
    <property type="protein sequence ID" value="HPBE_0002300201-mRNA-1"/>
    <property type="gene ID" value="HPBE_0002300201"/>
</dbReference>
<accession>A0A3P8DQ03</accession>
<proteinExistence type="predicted"/>
<organism evidence="3 4">
    <name type="scientific">Heligmosomoides polygyrus</name>
    <name type="common">Parasitic roundworm</name>
    <dbReference type="NCBI Taxonomy" id="6339"/>
    <lineage>
        <taxon>Eukaryota</taxon>
        <taxon>Metazoa</taxon>
        <taxon>Ecdysozoa</taxon>
        <taxon>Nematoda</taxon>
        <taxon>Chromadorea</taxon>
        <taxon>Rhabditida</taxon>
        <taxon>Rhabditina</taxon>
        <taxon>Rhabditomorpha</taxon>
        <taxon>Strongyloidea</taxon>
        <taxon>Heligmosomidae</taxon>
        <taxon>Heligmosomoides</taxon>
    </lineage>
</organism>
<feature type="region of interest" description="Disordered" evidence="1">
    <location>
        <begin position="1"/>
        <end position="24"/>
    </location>
</feature>
<dbReference type="EMBL" id="UZAH01034575">
    <property type="protein sequence ID" value="VDP35948.1"/>
    <property type="molecule type" value="Genomic_DNA"/>
</dbReference>
<protein>
    <submittedName>
        <fullName evidence="4">Alba domain-containing protein</fullName>
    </submittedName>
</protein>
<evidence type="ECO:0000313" key="4">
    <source>
        <dbReference type="WBParaSite" id="HPBE_0002300201-mRNA-1"/>
    </source>
</evidence>
<gene>
    <name evidence="2" type="ORF">HPBE_LOCUS23001</name>
</gene>
<accession>A0A183GJZ0</accession>
<feature type="compositionally biased region" description="Basic and acidic residues" evidence="1">
    <location>
        <begin position="1"/>
        <end position="14"/>
    </location>
</feature>
<evidence type="ECO:0000313" key="2">
    <source>
        <dbReference type="EMBL" id="VDP35948.1"/>
    </source>
</evidence>
<name>A0A183GJZ0_HELPZ</name>
<dbReference type="Proteomes" id="UP000050761">
    <property type="component" value="Unassembled WGS sequence"/>
</dbReference>
<evidence type="ECO:0000313" key="3">
    <source>
        <dbReference type="Proteomes" id="UP000050761"/>
    </source>
</evidence>
<evidence type="ECO:0000256" key="1">
    <source>
        <dbReference type="SAM" id="MobiDB-lite"/>
    </source>
</evidence>